<dbReference type="Proteomes" id="UP000019591">
    <property type="component" value="Chromosome"/>
</dbReference>
<proteinExistence type="predicted"/>
<dbReference type="HOGENOM" id="CLU_147314_0_0_9"/>
<dbReference type="PATRIC" id="fig|1286171.3.peg.1411"/>
<sequence>MSKYETIRATPPNIEELESMARDKSSWRVRILAIDELRKWNCRRSREILSRLAETDAIEEVRIQAIRALEVFGEDADYGGTRVPDFEVYMHRASKVFRRMNADEAELEISKVMQLLKDQDPELYDIMEYYKSDKFEEWISQVYSDVRRRQKKQHVK</sequence>
<keyword evidence="2" id="KW-1185">Reference proteome</keyword>
<gene>
    <name evidence="1" type="ORF">EAL2_c14600</name>
</gene>
<evidence type="ECO:0000313" key="2">
    <source>
        <dbReference type="Proteomes" id="UP000019591"/>
    </source>
</evidence>
<dbReference type="Pfam" id="PF13646">
    <property type="entry name" value="HEAT_2"/>
    <property type="match status" value="1"/>
</dbReference>
<name>W8T7A7_PEPAC</name>
<accession>W8T7A7</accession>
<protein>
    <recommendedName>
        <fullName evidence="3">HEAT repeat domain-containing protein</fullName>
    </recommendedName>
</protein>
<evidence type="ECO:0008006" key="3">
    <source>
        <dbReference type="Google" id="ProtNLM"/>
    </source>
</evidence>
<reference evidence="1 2" key="1">
    <citation type="journal article" date="2014" name="Genome Announc.">
        <title>Complete Genome Sequence of Amino Acid-Utilizing Eubacterium acidaminophilum al-2 (DSM 3953).</title>
        <authorList>
            <person name="Poehlein A."/>
            <person name="Andreesen J.R."/>
            <person name="Daniel R."/>
        </authorList>
    </citation>
    <scope>NUCLEOTIDE SEQUENCE [LARGE SCALE GENOMIC DNA]</scope>
    <source>
        <strain evidence="1 2">DSM 3953</strain>
    </source>
</reference>
<evidence type="ECO:0000313" key="1">
    <source>
        <dbReference type="EMBL" id="AHM56755.1"/>
    </source>
</evidence>
<dbReference type="STRING" id="1286171.EAL2_c14600"/>
<dbReference type="AlphaFoldDB" id="W8T7A7"/>
<dbReference type="RefSeq" id="WP_025435739.1">
    <property type="nucleotide sequence ID" value="NZ_CP007452.1"/>
</dbReference>
<dbReference type="Gene3D" id="1.25.10.10">
    <property type="entry name" value="Leucine-rich Repeat Variant"/>
    <property type="match status" value="1"/>
</dbReference>
<organism evidence="1 2">
    <name type="scientific">Peptoclostridium acidaminophilum DSM 3953</name>
    <dbReference type="NCBI Taxonomy" id="1286171"/>
    <lineage>
        <taxon>Bacteria</taxon>
        <taxon>Bacillati</taxon>
        <taxon>Bacillota</taxon>
        <taxon>Clostridia</taxon>
        <taxon>Peptostreptococcales</taxon>
        <taxon>Peptoclostridiaceae</taxon>
        <taxon>Peptoclostridium</taxon>
    </lineage>
</organism>
<dbReference type="KEGG" id="eac:EAL2_c14600"/>
<dbReference type="InterPro" id="IPR011989">
    <property type="entry name" value="ARM-like"/>
</dbReference>
<dbReference type="OrthoDB" id="7055730at2"/>
<dbReference type="eggNOG" id="COG1413">
    <property type="taxonomic scope" value="Bacteria"/>
</dbReference>
<dbReference type="EMBL" id="CP007452">
    <property type="protein sequence ID" value="AHM56755.1"/>
    <property type="molecule type" value="Genomic_DNA"/>
</dbReference>